<dbReference type="Proteomes" id="UP000321570">
    <property type="component" value="Unassembled WGS sequence"/>
</dbReference>
<accession>A0A564Y1M7</accession>
<keyword evidence="2" id="KW-1185">Reference proteome</keyword>
<name>A0A564Y1M7_HYMDI</name>
<dbReference type="AlphaFoldDB" id="A0A564Y1M7"/>
<sequence>MTDENPGKSARDVLPKIFKSLKEQQYTMIAIHQHRGYKSRTFLSEHPEERECLWCFSHQKTFTGLKKSIEEMAGGVSVDVDTYVKTLQTTVVKPLWIESVANERRLPYVLQ</sequence>
<gene>
    <name evidence="1" type="ORF">WMSIL1_LOCUS1905</name>
</gene>
<proteinExistence type="predicted"/>
<reference evidence="1 2" key="1">
    <citation type="submission" date="2019-07" db="EMBL/GenBank/DDBJ databases">
        <authorList>
            <person name="Jastrzebski P J."/>
            <person name="Paukszto L."/>
            <person name="Jastrzebski P J."/>
        </authorList>
    </citation>
    <scope>NUCLEOTIDE SEQUENCE [LARGE SCALE GENOMIC DNA]</scope>
    <source>
        <strain evidence="1 2">WMS-il1</strain>
    </source>
</reference>
<protein>
    <submittedName>
        <fullName evidence="1">Uncharacterized protein</fullName>
    </submittedName>
</protein>
<evidence type="ECO:0000313" key="1">
    <source>
        <dbReference type="EMBL" id="VUZ40949.1"/>
    </source>
</evidence>
<dbReference type="EMBL" id="CABIJS010000044">
    <property type="protein sequence ID" value="VUZ40949.1"/>
    <property type="molecule type" value="Genomic_DNA"/>
</dbReference>
<evidence type="ECO:0000313" key="2">
    <source>
        <dbReference type="Proteomes" id="UP000321570"/>
    </source>
</evidence>
<organism evidence="1 2">
    <name type="scientific">Hymenolepis diminuta</name>
    <name type="common">Rat tapeworm</name>
    <dbReference type="NCBI Taxonomy" id="6216"/>
    <lineage>
        <taxon>Eukaryota</taxon>
        <taxon>Metazoa</taxon>
        <taxon>Spiralia</taxon>
        <taxon>Lophotrochozoa</taxon>
        <taxon>Platyhelminthes</taxon>
        <taxon>Cestoda</taxon>
        <taxon>Eucestoda</taxon>
        <taxon>Cyclophyllidea</taxon>
        <taxon>Hymenolepididae</taxon>
        <taxon>Hymenolepis</taxon>
    </lineage>
</organism>